<comment type="caution">
    <text evidence="1">The sequence shown here is derived from an EMBL/GenBank/DDBJ whole genome shotgun (WGS) entry which is preliminary data.</text>
</comment>
<evidence type="ECO:0000313" key="2">
    <source>
        <dbReference type="Proteomes" id="UP001260872"/>
    </source>
</evidence>
<reference evidence="2" key="1">
    <citation type="submission" date="2023-07" db="EMBL/GenBank/DDBJ databases">
        <title>Description of three actinobacteria isolated from air of manufacturing shop in a pharmaceutical factory.</title>
        <authorList>
            <person name="Zhang D.-F."/>
        </authorList>
    </citation>
    <scope>NUCLEOTIDE SEQUENCE [LARGE SCALE GENOMIC DNA]</scope>
    <source>
        <strain evidence="2">CCTCC AB 207010</strain>
    </source>
</reference>
<accession>A0ABU1FWQ3</accession>
<proteinExistence type="predicted"/>
<sequence>MNGESRYEGMGLQENDADGRVLTATFTNDPHTPSLWERAVAHNDPLFAYQPEDQE</sequence>
<organism evidence="1 2">
    <name type="scientific">Nesterenkonia flava</name>
    <dbReference type="NCBI Taxonomy" id="469799"/>
    <lineage>
        <taxon>Bacteria</taxon>
        <taxon>Bacillati</taxon>
        <taxon>Actinomycetota</taxon>
        <taxon>Actinomycetes</taxon>
        <taxon>Micrococcales</taxon>
        <taxon>Micrococcaceae</taxon>
        <taxon>Nesterenkonia</taxon>
    </lineage>
</organism>
<protein>
    <submittedName>
        <fullName evidence="1">Uncharacterized protein</fullName>
    </submittedName>
</protein>
<gene>
    <name evidence="1" type="ORF">RH857_13395</name>
</gene>
<dbReference type="RefSeq" id="WP_310538475.1">
    <property type="nucleotide sequence ID" value="NZ_BAAAOC010000058.1"/>
</dbReference>
<evidence type="ECO:0000313" key="1">
    <source>
        <dbReference type="EMBL" id="MDR5713112.1"/>
    </source>
</evidence>
<dbReference type="Proteomes" id="UP001260872">
    <property type="component" value="Unassembled WGS sequence"/>
</dbReference>
<keyword evidence="2" id="KW-1185">Reference proteome</keyword>
<dbReference type="EMBL" id="JAVKGT010000061">
    <property type="protein sequence ID" value="MDR5713112.1"/>
    <property type="molecule type" value="Genomic_DNA"/>
</dbReference>
<name>A0ABU1FWQ3_9MICC</name>